<feature type="region of interest" description="Disordered" evidence="1">
    <location>
        <begin position="238"/>
        <end position="262"/>
    </location>
</feature>
<keyword evidence="3" id="KW-0282">Flagellum</keyword>
<evidence type="ECO:0000256" key="1">
    <source>
        <dbReference type="SAM" id="MobiDB-lite"/>
    </source>
</evidence>
<feature type="compositionally biased region" description="Low complexity" evidence="1">
    <location>
        <begin position="148"/>
        <end position="225"/>
    </location>
</feature>
<dbReference type="EMBL" id="JXDG01000053">
    <property type="protein sequence ID" value="KIH82341.1"/>
    <property type="molecule type" value="Genomic_DNA"/>
</dbReference>
<reference evidence="3 4" key="1">
    <citation type="submission" date="2015-01" db="EMBL/GenBank/DDBJ databases">
        <title>Complete genome of Pseudomonas batumici UCM B-321 producer of the batumin antibiotic with strong antistaphilococcal and potential anticancer activity.</title>
        <authorList>
            <person name="Klochko V.V."/>
            <person name="Zelena L.B."/>
            <person name="Elena K.A."/>
            <person name="Reva O.N."/>
        </authorList>
    </citation>
    <scope>NUCLEOTIDE SEQUENCE [LARGE SCALE GENOMIC DNA]</scope>
    <source>
        <strain evidence="3 4">UCM B-321</strain>
    </source>
</reference>
<dbReference type="STRING" id="226910.UCMB321_3805"/>
<dbReference type="Pfam" id="PF02120">
    <property type="entry name" value="Flg_hook"/>
    <property type="match status" value="1"/>
</dbReference>
<keyword evidence="3" id="KW-0966">Cell projection</keyword>
<dbReference type="AlphaFoldDB" id="A0A0C2HZ04"/>
<keyword evidence="4" id="KW-1185">Reference proteome</keyword>
<feature type="domain" description="Flagellar hook-length control protein-like C-terminal" evidence="2">
    <location>
        <begin position="352"/>
        <end position="430"/>
    </location>
</feature>
<dbReference type="Proteomes" id="UP000031535">
    <property type="component" value="Unassembled WGS sequence"/>
</dbReference>
<feature type="compositionally biased region" description="Polar residues" evidence="1">
    <location>
        <begin position="240"/>
        <end position="262"/>
    </location>
</feature>
<dbReference type="InterPro" id="IPR038610">
    <property type="entry name" value="FliK-like_C_sf"/>
</dbReference>
<dbReference type="RefSeq" id="WP_040069846.1">
    <property type="nucleotide sequence ID" value="NZ_JXDG01000053.1"/>
</dbReference>
<gene>
    <name evidence="3" type="ORF">UCMB321_3805</name>
</gene>
<dbReference type="PANTHER" id="PTHR37533">
    <property type="entry name" value="FLAGELLAR HOOK-LENGTH CONTROL PROTEIN"/>
    <property type="match status" value="1"/>
</dbReference>
<feature type="compositionally biased region" description="Low complexity" evidence="1">
    <location>
        <begin position="432"/>
        <end position="450"/>
    </location>
</feature>
<dbReference type="PANTHER" id="PTHR37533:SF2">
    <property type="entry name" value="FLAGELLAR HOOK-LENGTH CONTROL PROTEIN"/>
    <property type="match status" value="1"/>
</dbReference>
<dbReference type="CDD" id="cd17470">
    <property type="entry name" value="T3SS_Flik_C"/>
    <property type="match status" value="1"/>
</dbReference>
<dbReference type="InterPro" id="IPR052563">
    <property type="entry name" value="FliK"/>
</dbReference>
<evidence type="ECO:0000313" key="3">
    <source>
        <dbReference type="EMBL" id="KIH82341.1"/>
    </source>
</evidence>
<organism evidence="3 4">
    <name type="scientific">Pseudomonas batumici</name>
    <dbReference type="NCBI Taxonomy" id="226910"/>
    <lineage>
        <taxon>Bacteria</taxon>
        <taxon>Pseudomonadati</taxon>
        <taxon>Pseudomonadota</taxon>
        <taxon>Gammaproteobacteria</taxon>
        <taxon>Pseudomonadales</taxon>
        <taxon>Pseudomonadaceae</taxon>
        <taxon>Pseudomonas</taxon>
    </lineage>
</organism>
<comment type="caution">
    <text evidence="3">The sequence shown here is derived from an EMBL/GenBank/DDBJ whole genome shotgun (WGS) entry which is preliminary data.</text>
</comment>
<feature type="region of interest" description="Disordered" evidence="1">
    <location>
        <begin position="48"/>
        <end position="225"/>
    </location>
</feature>
<evidence type="ECO:0000259" key="2">
    <source>
        <dbReference type="Pfam" id="PF02120"/>
    </source>
</evidence>
<keyword evidence="3" id="KW-0969">Cilium</keyword>
<dbReference type="OrthoDB" id="1792985at2"/>
<accession>A0A0C2HZ04</accession>
<proteinExistence type="predicted"/>
<feature type="region of interest" description="Disordered" evidence="1">
    <location>
        <begin position="432"/>
        <end position="465"/>
    </location>
</feature>
<feature type="compositionally biased region" description="Basic and acidic residues" evidence="1">
    <location>
        <begin position="134"/>
        <end position="146"/>
    </location>
</feature>
<name>A0A0C2HZ04_9PSED</name>
<dbReference type="PATRIC" id="fig|226910.6.peg.3797"/>
<feature type="compositionally biased region" description="Polar residues" evidence="1">
    <location>
        <begin position="124"/>
        <end position="133"/>
    </location>
</feature>
<dbReference type="Gene3D" id="3.30.750.140">
    <property type="match status" value="1"/>
</dbReference>
<sequence>MPLAPNSLLQATAAVKPQADAVISAPTAVAAPKDNAFSFAQVYQDTQSNPGKLAFNPVKPMADTAPVAPSKPDAPASNANNTDAAAQPPVAGSGKSLPADKSSKAGDKTASADGKGGPDKTKADGTTASTDAPKSGDKTASSDDASKATTDTPVAAATPDPTLDPALLQAAAATQTPAPAPAAATPVDPTVTPAPLAAAVTAAAKPAAATPPTAGDDFDPAADPLDNLPVVRLAMEQGGHVSSGSQASAKSTDNNPVDPSLAQNQANNVVTLLDQKTDPGSTDQGGDKSFKTLIDDGLKDLKSASSDTRVDDFANRLAALTQAATPKTANALPVNQPLAMHQSGWSEEVVNRVMYLSSANLKSAEIQLQPAELGRLDIKVNMAADQPTQISFISAHAGVRDALEGNMPRLRDMLQQQGLGQADVTVSDQARGWAGQGQGTQQQQQQAQKGSNRGSGLGGDSQDDLSIAAAGETAAVSPSVVVGSSAVDYYA</sequence>
<dbReference type="InterPro" id="IPR021136">
    <property type="entry name" value="Flagellar_hook_control-like_C"/>
</dbReference>
<protein>
    <submittedName>
        <fullName evidence="3">Flagellar hook-length control protein FliK</fullName>
    </submittedName>
</protein>
<evidence type="ECO:0000313" key="4">
    <source>
        <dbReference type="Proteomes" id="UP000031535"/>
    </source>
</evidence>